<name>A0A453RIF4_AEGTS</name>
<dbReference type="Proteomes" id="UP000015105">
    <property type="component" value="Chromosome 7D"/>
</dbReference>
<evidence type="ECO:0000256" key="1">
    <source>
        <dbReference type="ARBA" id="ARBA00022679"/>
    </source>
</evidence>
<dbReference type="Gramene" id="AET7Gv20592600.3">
    <property type="protein sequence ID" value="AET7Gv20592600.3"/>
    <property type="gene ID" value="AET7Gv20592600"/>
</dbReference>
<dbReference type="PANTHER" id="PTHR30602:SF12">
    <property type="entry name" value="AMINO-ACID ACETYLTRANSFERASE NAGS1, CHLOROPLASTIC-RELATED"/>
    <property type="match status" value="1"/>
</dbReference>
<dbReference type="AlphaFoldDB" id="A0A453RIF4"/>
<reference evidence="4" key="2">
    <citation type="journal article" date="2017" name="Nat. Plants">
        <title>The Aegilops tauschii genome reveals multiple impacts of transposons.</title>
        <authorList>
            <person name="Zhao G."/>
            <person name="Zou C."/>
            <person name="Li K."/>
            <person name="Wang K."/>
            <person name="Li T."/>
            <person name="Gao L."/>
            <person name="Zhang X."/>
            <person name="Wang H."/>
            <person name="Yang Z."/>
            <person name="Liu X."/>
            <person name="Jiang W."/>
            <person name="Mao L."/>
            <person name="Kong X."/>
            <person name="Jiao Y."/>
            <person name="Jia J."/>
        </authorList>
    </citation>
    <scope>NUCLEOTIDE SEQUENCE [LARGE SCALE GENOMIC DNA]</scope>
    <source>
        <strain evidence="4">cv. AL8/78</strain>
    </source>
</reference>
<keyword evidence="1" id="KW-0808">Transferase</keyword>
<dbReference type="GO" id="GO:0006526">
    <property type="term" value="P:L-arginine biosynthetic process"/>
    <property type="evidence" value="ECO:0007669"/>
    <property type="project" value="InterPro"/>
</dbReference>
<protein>
    <submittedName>
        <fullName evidence="3">Uncharacterized protein</fullName>
    </submittedName>
</protein>
<dbReference type="InterPro" id="IPR010167">
    <property type="entry name" value="NH2A_AcTrfase"/>
</dbReference>
<reference evidence="3" key="4">
    <citation type="submission" date="2019-03" db="UniProtKB">
        <authorList>
            <consortium name="EnsemblPlants"/>
        </authorList>
    </citation>
    <scope>IDENTIFICATION</scope>
</reference>
<sequence length="64" mass="7421">MYEGTRTAREEDFSGIRKILRPLEESGVLVQRTDKETAFGSTEVIYCRGKRWFNHCVCCSLSLF</sequence>
<evidence type="ECO:0000256" key="2">
    <source>
        <dbReference type="ARBA" id="ARBA00023315"/>
    </source>
</evidence>
<proteinExistence type="predicted"/>
<evidence type="ECO:0000313" key="4">
    <source>
        <dbReference type="Proteomes" id="UP000015105"/>
    </source>
</evidence>
<reference evidence="4" key="1">
    <citation type="journal article" date="2014" name="Science">
        <title>Ancient hybridizations among the ancestral genomes of bread wheat.</title>
        <authorList>
            <consortium name="International Wheat Genome Sequencing Consortium,"/>
            <person name="Marcussen T."/>
            <person name="Sandve S.R."/>
            <person name="Heier L."/>
            <person name="Spannagl M."/>
            <person name="Pfeifer M."/>
            <person name="Jakobsen K.S."/>
            <person name="Wulff B.B."/>
            <person name="Steuernagel B."/>
            <person name="Mayer K.F."/>
            <person name="Olsen O.A."/>
        </authorList>
    </citation>
    <scope>NUCLEOTIDE SEQUENCE [LARGE SCALE GENOMIC DNA]</scope>
    <source>
        <strain evidence="4">cv. AL8/78</strain>
    </source>
</reference>
<reference evidence="3" key="5">
    <citation type="journal article" date="2021" name="G3 (Bethesda)">
        <title>Aegilops tauschii genome assembly Aet v5.0 features greater sequence contiguity and improved annotation.</title>
        <authorList>
            <person name="Wang L."/>
            <person name="Zhu T."/>
            <person name="Rodriguez J.C."/>
            <person name="Deal K.R."/>
            <person name="Dubcovsky J."/>
            <person name="McGuire P.E."/>
            <person name="Lux T."/>
            <person name="Spannagl M."/>
            <person name="Mayer K.F.X."/>
            <person name="Baldrich P."/>
            <person name="Meyers B.C."/>
            <person name="Huo N."/>
            <person name="Gu Y.Q."/>
            <person name="Zhou H."/>
            <person name="Devos K.M."/>
            <person name="Bennetzen J.L."/>
            <person name="Unver T."/>
            <person name="Budak H."/>
            <person name="Gulick P.J."/>
            <person name="Galiba G."/>
            <person name="Kalapos B."/>
            <person name="Nelson D.R."/>
            <person name="Li P."/>
            <person name="You F.M."/>
            <person name="Luo M.C."/>
            <person name="Dvorak J."/>
        </authorList>
    </citation>
    <scope>NUCLEOTIDE SEQUENCE [LARGE SCALE GENOMIC DNA]</scope>
    <source>
        <strain evidence="3">cv. AL8/78</strain>
    </source>
</reference>
<dbReference type="EnsemblPlants" id="AET7Gv20592600.3">
    <property type="protein sequence ID" value="AET7Gv20592600.3"/>
    <property type="gene ID" value="AET7Gv20592600"/>
</dbReference>
<dbReference type="GO" id="GO:0005737">
    <property type="term" value="C:cytoplasm"/>
    <property type="evidence" value="ECO:0007669"/>
    <property type="project" value="InterPro"/>
</dbReference>
<organism evidence="3 4">
    <name type="scientific">Aegilops tauschii subsp. strangulata</name>
    <name type="common">Goatgrass</name>
    <dbReference type="NCBI Taxonomy" id="200361"/>
    <lineage>
        <taxon>Eukaryota</taxon>
        <taxon>Viridiplantae</taxon>
        <taxon>Streptophyta</taxon>
        <taxon>Embryophyta</taxon>
        <taxon>Tracheophyta</taxon>
        <taxon>Spermatophyta</taxon>
        <taxon>Magnoliopsida</taxon>
        <taxon>Liliopsida</taxon>
        <taxon>Poales</taxon>
        <taxon>Poaceae</taxon>
        <taxon>BOP clade</taxon>
        <taxon>Pooideae</taxon>
        <taxon>Triticodae</taxon>
        <taxon>Triticeae</taxon>
        <taxon>Triticinae</taxon>
        <taxon>Aegilops</taxon>
    </lineage>
</organism>
<accession>A0A453RIF4</accession>
<reference evidence="3" key="3">
    <citation type="journal article" date="2017" name="Nature">
        <title>Genome sequence of the progenitor of the wheat D genome Aegilops tauschii.</title>
        <authorList>
            <person name="Luo M.C."/>
            <person name="Gu Y.Q."/>
            <person name="Puiu D."/>
            <person name="Wang H."/>
            <person name="Twardziok S.O."/>
            <person name="Deal K.R."/>
            <person name="Huo N."/>
            <person name="Zhu T."/>
            <person name="Wang L."/>
            <person name="Wang Y."/>
            <person name="McGuire P.E."/>
            <person name="Liu S."/>
            <person name="Long H."/>
            <person name="Ramasamy R.K."/>
            <person name="Rodriguez J.C."/>
            <person name="Van S.L."/>
            <person name="Yuan L."/>
            <person name="Wang Z."/>
            <person name="Xia Z."/>
            <person name="Xiao L."/>
            <person name="Anderson O.D."/>
            <person name="Ouyang S."/>
            <person name="Liang Y."/>
            <person name="Zimin A.V."/>
            <person name="Pertea G."/>
            <person name="Qi P."/>
            <person name="Bennetzen J.L."/>
            <person name="Dai X."/>
            <person name="Dawson M.W."/>
            <person name="Muller H.G."/>
            <person name="Kugler K."/>
            <person name="Rivarola-Duarte L."/>
            <person name="Spannagl M."/>
            <person name="Mayer K.F.X."/>
            <person name="Lu F.H."/>
            <person name="Bevan M.W."/>
            <person name="Leroy P."/>
            <person name="Li P."/>
            <person name="You F.M."/>
            <person name="Sun Q."/>
            <person name="Liu Z."/>
            <person name="Lyons E."/>
            <person name="Wicker T."/>
            <person name="Salzberg S.L."/>
            <person name="Devos K.M."/>
            <person name="Dvorak J."/>
        </authorList>
    </citation>
    <scope>NUCLEOTIDE SEQUENCE [LARGE SCALE GENOMIC DNA]</scope>
    <source>
        <strain evidence="3">cv. AL8/78</strain>
    </source>
</reference>
<dbReference type="PANTHER" id="PTHR30602">
    <property type="entry name" value="AMINO-ACID ACETYLTRANSFERASE"/>
    <property type="match status" value="1"/>
</dbReference>
<keyword evidence="2" id="KW-0012">Acyltransferase</keyword>
<evidence type="ECO:0000313" key="3">
    <source>
        <dbReference type="EnsemblPlants" id="AET7Gv20592600.3"/>
    </source>
</evidence>
<keyword evidence="4" id="KW-1185">Reference proteome</keyword>
<dbReference type="GO" id="GO:0004042">
    <property type="term" value="F:L-glutamate N-acetyltransferase activity"/>
    <property type="evidence" value="ECO:0007669"/>
    <property type="project" value="InterPro"/>
</dbReference>